<keyword evidence="3" id="KW-1185">Reference proteome</keyword>
<dbReference type="AlphaFoldDB" id="A0A8J5J031"/>
<accession>A0A8J5J031</accession>
<evidence type="ECO:0008006" key="4">
    <source>
        <dbReference type="Google" id="ProtNLM"/>
    </source>
</evidence>
<protein>
    <recommendedName>
        <fullName evidence="4">BZIP domain-containing protein</fullName>
    </recommendedName>
</protein>
<gene>
    <name evidence="2" type="ORF">JG688_00011778</name>
</gene>
<comment type="caution">
    <text evidence="2">The sequence shown here is derived from an EMBL/GenBank/DDBJ whole genome shotgun (WGS) entry which is preliminary data.</text>
</comment>
<name>A0A8J5J031_9STRA</name>
<evidence type="ECO:0000256" key="1">
    <source>
        <dbReference type="SAM" id="Coils"/>
    </source>
</evidence>
<dbReference type="Proteomes" id="UP000709295">
    <property type="component" value="Unassembled WGS sequence"/>
</dbReference>
<sequence>MPAAKPTVVTIRCCDVNILKASCSPAISSLANAKAKALKPSIELKQDEGEARAAAREELRRQRSLVHHAGRTMKKRKIVTDLEESIKTLREAVEELRVQYQIAQLKISTTSTIWNVAAEYFQLFRNGYTTPFDTMLLQPSASPAQRKFLYSTMAFDVVGETGHGVEPLLDDWRLISLYHEDIDRAP</sequence>
<evidence type="ECO:0000313" key="2">
    <source>
        <dbReference type="EMBL" id="KAG6955666.1"/>
    </source>
</evidence>
<feature type="coiled-coil region" evidence="1">
    <location>
        <begin position="79"/>
        <end position="106"/>
    </location>
</feature>
<reference evidence="2" key="1">
    <citation type="submission" date="2021-01" db="EMBL/GenBank/DDBJ databases">
        <title>Phytophthora aleatoria, a newly-described species from Pinus radiata is distinct from Phytophthora cactorum isolates based on comparative genomics.</title>
        <authorList>
            <person name="Mcdougal R."/>
            <person name="Panda P."/>
            <person name="Williams N."/>
            <person name="Studholme D.J."/>
        </authorList>
    </citation>
    <scope>NUCLEOTIDE SEQUENCE</scope>
    <source>
        <strain evidence="2">NZFS 4037</strain>
    </source>
</reference>
<organism evidence="2 3">
    <name type="scientific">Phytophthora aleatoria</name>
    <dbReference type="NCBI Taxonomy" id="2496075"/>
    <lineage>
        <taxon>Eukaryota</taxon>
        <taxon>Sar</taxon>
        <taxon>Stramenopiles</taxon>
        <taxon>Oomycota</taxon>
        <taxon>Peronosporomycetes</taxon>
        <taxon>Peronosporales</taxon>
        <taxon>Peronosporaceae</taxon>
        <taxon>Phytophthora</taxon>
    </lineage>
</organism>
<dbReference type="EMBL" id="JAENGY010000855">
    <property type="protein sequence ID" value="KAG6955666.1"/>
    <property type="molecule type" value="Genomic_DNA"/>
</dbReference>
<keyword evidence="1" id="KW-0175">Coiled coil</keyword>
<proteinExistence type="predicted"/>
<evidence type="ECO:0000313" key="3">
    <source>
        <dbReference type="Proteomes" id="UP000709295"/>
    </source>
</evidence>